<accession>A0A8K0HBB2</accession>
<dbReference type="Proteomes" id="UP000796880">
    <property type="component" value="Unassembled WGS sequence"/>
</dbReference>
<keyword evidence="8" id="KW-1185">Reference proteome</keyword>
<organism evidence="7 8">
    <name type="scientific">Rhamnella rubrinervis</name>
    <dbReference type="NCBI Taxonomy" id="2594499"/>
    <lineage>
        <taxon>Eukaryota</taxon>
        <taxon>Viridiplantae</taxon>
        <taxon>Streptophyta</taxon>
        <taxon>Embryophyta</taxon>
        <taxon>Tracheophyta</taxon>
        <taxon>Spermatophyta</taxon>
        <taxon>Magnoliopsida</taxon>
        <taxon>eudicotyledons</taxon>
        <taxon>Gunneridae</taxon>
        <taxon>Pentapetalae</taxon>
        <taxon>rosids</taxon>
        <taxon>fabids</taxon>
        <taxon>Rosales</taxon>
        <taxon>Rhamnaceae</taxon>
        <taxon>rhamnoid group</taxon>
        <taxon>Rhamneae</taxon>
        <taxon>Rhamnella</taxon>
    </lineage>
</organism>
<evidence type="ECO:0000313" key="8">
    <source>
        <dbReference type="Proteomes" id="UP000796880"/>
    </source>
</evidence>
<evidence type="ECO:0000256" key="2">
    <source>
        <dbReference type="ARBA" id="ARBA00022692"/>
    </source>
</evidence>
<keyword evidence="5 6" id="KW-0472">Membrane</keyword>
<keyword evidence="6" id="KW-0813">Transport</keyword>
<feature type="transmembrane region" description="Helical" evidence="6">
    <location>
        <begin position="50"/>
        <end position="74"/>
    </location>
</feature>
<evidence type="ECO:0000313" key="7">
    <source>
        <dbReference type="EMBL" id="KAF3449034.1"/>
    </source>
</evidence>
<keyword evidence="3 6" id="KW-0187">Copper transport</keyword>
<sequence>MTKFAKSLMADGVGMNYHEHGDMNMMGMHSSFYWGKDAIILFSGWPNKSLGMYILAVFGVFLLAVIIELLSASLAAIRTERNPMVAGFRLAVVHGFRMGLAYLVMLSLMSFNLGILIAALVGHAVGFFIFKAGSLALQVNEEESYE</sequence>
<dbReference type="PANTHER" id="PTHR12483">
    <property type="entry name" value="SOLUTE CARRIER FAMILY 31 COPPER TRANSPORTERS"/>
    <property type="match status" value="1"/>
</dbReference>
<comment type="subcellular location">
    <subcellularLocation>
        <location evidence="6">Membrane</location>
        <topology evidence="6">Multi-pass membrane protein</topology>
    </subcellularLocation>
</comment>
<evidence type="ECO:0000256" key="6">
    <source>
        <dbReference type="RuleBase" id="RU367022"/>
    </source>
</evidence>
<feature type="transmembrane region" description="Helical" evidence="6">
    <location>
        <begin position="86"/>
        <end position="105"/>
    </location>
</feature>
<gene>
    <name evidence="7" type="ORF">FNV43_RR09758</name>
</gene>
<reference evidence="7" key="1">
    <citation type="submission" date="2020-03" db="EMBL/GenBank/DDBJ databases">
        <title>A high-quality chromosome-level genome assembly of a woody plant with both climbing and erect habits, Rhamnella rubrinervis.</title>
        <authorList>
            <person name="Lu Z."/>
            <person name="Yang Y."/>
            <person name="Zhu X."/>
            <person name="Sun Y."/>
        </authorList>
    </citation>
    <scope>NUCLEOTIDE SEQUENCE</scope>
    <source>
        <strain evidence="7">BYM</strain>
        <tissue evidence="7">Leaf</tissue>
    </source>
</reference>
<comment type="similarity">
    <text evidence="1 6">Belongs to the copper transporter (Ctr) (TC 1.A.56) family. SLC31A subfamily.</text>
</comment>
<dbReference type="PANTHER" id="PTHR12483:SF85">
    <property type="entry name" value="COPPER TRANSPORT PROTEIN"/>
    <property type="match status" value="1"/>
</dbReference>
<keyword evidence="6" id="KW-0406">Ion transport</keyword>
<dbReference type="AlphaFoldDB" id="A0A8K0HBB2"/>
<dbReference type="OrthoDB" id="73901at2759"/>
<comment type="caution">
    <text evidence="7">The sequence shown here is derived from an EMBL/GenBank/DDBJ whole genome shotgun (WGS) entry which is preliminary data.</text>
</comment>
<evidence type="ECO:0000256" key="3">
    <source>
        <dbReference type="ARBA" id="ARBA00022796"/>
    </source>
</evidence>
<dbReference type="EMBL" id="VOIH02000004">
    <property type="protein sequence ID" value="KAF3449034.1"/>
    <property type="molecule type" value="Genomic_DNA"/>
</dbReference>
<evidence type="ECO:0000256" key="5">
    <source>
        <dbReference type="ARBA" id="ARBA00023136"/>
    </source>
</evidence>
<dbReference type="GO" id="GO:0005375">
    <property type="term" value="F:copper ion transmembrane transporter activity"/>
    <property type="evidence" value="ECO:0007669"/>
    <property type="project" value="UniProtKB-UniRule"/>
</dbReference>
<evidence type="ECO:0000256" key="4">
    <source>
        <dbReference type="ARBA" id="ARBA00022989"/>
    </source>
</evidence>
<dbReference type="Pfam" id="PF04145">
    <property type="entry name" value="Ctr"/>
    <property type="match status" value="2"/>
</dbReference>
<keyword evidence="2 6" id="KW-0812">Transmembrane</keyword>
<keyword evidence="4 6" id="KW-1133">Transmembrane helix</keyword>
<feature type="transmembrane region" description="Helical" evidence="6">
    <location>
        <begin position="111"/>
        <end position="130"/>
    </location>
</feature>
<protein>
    <recommendedName>
        <fullName evidence="6">Copper transport protein</fullName>
    </recommendedName>
</protein>
<dbReference type="GO" id="GO:0005886">
    <property type="term" value="C:plasma membrane"/>
    <property type="evidence" value="ECO:0007669"/>
    <property type="project" value="TreeGrafter"/>
</dbReference>
<keyword evidence="6" id="KW-0186">Copper</keyword>
<proteinExistence type="inferred from homology"/>
<name>A0A8K0HBB2_9ROSA</name>
<evidence type="ECO:0000256" key="1">
    <source>
        <dbReference type="ARBA" id="ARBA00006921"/>
    </source>
</evidence>
<dbReference type="InterPro" id="IPR007274">
    <property type="entry name" value="Cop_transporter"/>
</dbReference>